<organism evidence="1 2">
    <name type="scientific">Cladophialophora immunda</name>
    <dbReference type="NCBI Taxonomy" id="569365"/>
    <lineage>
        <taxon>Eukaryota</taxon>
        <taxon>Fungi</taxon>
        <taxon>Dikarya</taxon>
        <taxon>Ascomycota</taxon>
        <taxon>Pezizomycotina</taxon>
        <taxon>Eurotiomycetes</taxon>
        <taxon>Chaetothyriomycetidae</taxon>
        <taxon>Chaetothyriales</taxon>
        <taxon>Herpotrichiellaceae</taxon>
        <taxon>Cladophialophora</taxon>
    </lineage>
</organism>
<reference evidence="1 2" key="1">
    <citation type="submission" date="2015-01" db="EMBL/GenBank/DDBJ databases">
        <title>The Genome Sequence of Cladophialophora immunda CBS83496.</title>
        <authorList>
            <consortium name="The Broad Institute Genomics Platform"/>
            <person name="Cuomo C."/>
            <person name="de Hoog S."/>
            <person name="Gorbushina A."/>
            <person name="Stielow B."/>
            <person name="Teixiera M."/>
            <person name="Abouelleil A."/>
            <person name="Chapman S.B."/>
            <person name="Priest M."/>
            <person name="Young S.K."/>
            <person name="Wortman J."/>
            <person name="Nusbaum C."/>
            <person name="Birren B."/>
        </authorList>
    </citation>
    <scope>NUCLEOTIDE SEQUENCE [LARGE SCALE GENOMIC DNA]</scope>
    <source>
        <strain evidence="1 2">CBS 83496</strain>
    </source>
</reference>
<dbReference type="VEuPathDB" id="FungiDB:PV07_12857"/>
<dbReference type="GeneID" id="27352051"/>
<dbReference type="OrthoDB" id="4164856at2759"/>
<protein>
    <submittedName>
        <fullName evidence="1">Uncharacterized protein</fullName>
    </submittedName>
</protein>
<proteinExistence type="predicted"/>
<name>A0A0D2BTF9_9EURO</name>
<keyword evidence="2" id="KW-1185">Reference proteome</keyword>
<dbReference type="Proteomes" id="UP000054466">
    <property type="component" value="Unassembled WGS sequence"/>
</dbReference>
<dbReference type="RefSeq" id="XP_016241926.1">
    <property type="nucleotide sequence ID" value="XM_016400428.1"/>
</dbReference>
<evidence type="ECO:0000313" key="2">
    <source>
        <dbReference type="Proteomes" id="UP000054466"/>
    </source>
</evidence>
<sequence length="220" mass="25664">MKGWMMNINQAKEKWASTFEKAYAFVEDDDKRRARKLCNDMLQEPGIHLFYQVKCHLMLAVLADIPPVAETHFDEADKLCIQLYKSRKDGEEEEILTYRAIIANGKKNLGPEMKEWKMEEGIYMSSSEEDWGWASPKRCADRLIEACEPLQNHKPYKQVTLVRLTYEYARSEASRDNFLRFFFQHTQIPTDASQSEVSASDYGPRLIAFAETLIENFFLP</sequence>
<dbReference type="HOGENOM" id="CLU_1258762_0_0_1"/>
<evidence type="ECO:0000313" key="1">
    <source>
        <dbReference type="EMBL" id="KIW21710.1"/>
    </source>
</evidence>
<feature type="non-terminal residue" evidence="1">
    <location>
        <position position="220"/>
    </location>
</feature>
<dbReference type="EMBL" id="KN847262">
    <property type="protein sequence ID" value="KIW21710.1"/>
    <property type="molecule type" value="Genomic_DNA"/>
</dbReference>
<gene>
    <name evidence="1" type="ORF">PV07_12857</name>
</gene>
<accession>A0A0D2BTF9</accession>
<dbReference type="AlphaFoldDB" id="A0A0D2BTF9"/>